<dbReference type="eggNOG" id="COG3876">
    <property type="taxonomic scope" value="Bacteria"/>
</dbReference>
<dbReference type="Gene3D" id="3.90.1150.140">
    <property type="match status" value="1"/>
</dbReference>
<accession>A1BFD8</accession>
<dbReference type="HOGENOM" id="CLU_033227_1_0_10"/>
<evidence type="ECO:0000259" key="1">
    <source>
        <dbReference type="Pfam" id="PF07075"/>
    </source>
</evidence>
<feature type="domain" description="Peptidoglycan beta-N-acetylmuramidase NamZ C-terminal" evidence="2">
    <location>
        <begin position="250"/>
        <end position="403"/>
    </location>
</feature>
<dbReference type="EMBL" id="CP000492">
    <property type="protein sequence ID" value="ABL65115.1"/>
    <property type="molecule type" value="Genomic_DNA"/>
</dbReference>
<proteinExistence type="predicted"/>
<dbReference type="PANTHER" id="PTHR42915">
    <property type="entry name" value="HYPOTHETICAL 460 KDA PROTEIN IN FEUA-SIGW INTERGENIC REGION [PRECURSOR]"/>
    <property type="match status" value="1"/>
</dbReference>
<dbReference type="Pfam" id="PF07075">
    <property type="entry name" value="NamZ_N"/>
    <property type="match status" value="1"/>
</dbReference>
<gene>
    <name evidence="3" type="ordered locus">Cpha266_1074</name>
</gene>
<reference evidence="3 4" key="1">
    <citation type="submission" date="2006-12" db="EMBL/GenBank/DDBJ databases">
        <title>Complete sequence of Chlorobium phaeobacteroides DSM 266.</title>
        <authorList>
            <consortium name="US DOE Joint Genome Institute"/>
            <person name="Copeland A."/>
            <person name="Lucas S."/>
            <person name="Lapidus A."/>
            <person name="Barry K."/>
            <person name="Detter J.C."/>
            <person name="Glavina del Rio T."/>
            <person name="Hammon N."/>
            <person name="Israni S."/>
            <person name="Pitluck S."/>
            <person name="Goltsman E."/>
            <person name="Schmutz J."/>
            <person name="Larimer F."/>
            <person name="Land M."/>
            <person name="Hauser L."/>
            <person name="Mikhailova N."/>
            <person name="Li T."/>
            <person name="Overmann J."/>
            <person name="Bryant D.A."/>
            <person name="Richardson P."/>
        </authorList>
    </citation>
    <scope>NUCLEOTIDE SEQUENCE [LARGE SCALE GENOMIC DNA]</scope>
    <source>
        <strain evidence="3 4">DSM 266</strain>
    </source>
</reference>
<evidence type="ECO:0000313" key="3">
    <source>
        <dbReference type="EMBL" id="ABL65115.1"/>
    </source>
</evidence>
<dbReference type="RefSeq" id="WP_011744942.1">
    <property type="nucleotide sequence ID" value="NC_008639.1"/>
</dbReference>
<dbReference type="InterPro" id="IPR008302">
    <property type="entry name" value="NamZ"/>
</dbReference>
<evidence type="ECO:0000259" key="2">
    <source>
        <dbReference type="Pfam" id="PF20732"/>
    </source>
</evidence>
<keyword evidence="4" id="KW-1185">Reference proteome</keyword>
<dbReference type="PANTHER" id="PTHR42915:SF1">
    <property type="entry name" value="PEPTIDOGLYCAN BETA-N-ACETYLMURAMIDASE NAMZ"/>
    <property type="match status" value="1"/>
</dbReference>
<dbReference type="InterPro" id="IPR048503">
    <property type="entry name" value="NamZ_C"/>
</dbReference>
<name>A1BFD8_CHLPD</name>
<dbReference type="GO" id="GO:0033922">
    <property type="term" value="F:peptidoglycan beta-N-acetylmuramidase activity"/>
    <property type="evidence" value="ECO:0007669"/>
    <property type="project" value="InterPro"/>
</dbReference>
<dbReference type="STRING" id="290317.Cpha266_1074"/>
<dbReference type="OrthoDB" id="9801061at2"/>
<dbReference type="Pfam" id="PF20732">
    <property type="entry name" value="NamZ_C"/>
    <property type="match status" value="1"/>
</dbReference>
<feature type="domain" description="Peptidoglycan beta-N-acetylmuramidase NamZ N-terminal" evidence="1">
    <location>
        <begin position="46"/>
        <end position="245"/>
    </location>
</feature>
<organism evidence="3 4">
    <name type="scientific">Chlorobium phaeobacteroides (strain DSM 266 / SMG 266 / 2430)</name>
    <dbReference type="NCBI Taxonomy" id="290317"/>
    <lineage>
        <taxon>Bacteria</taxon>
        <taxon>Pseudomonadati</taxon>
        <taxon>Chlorobiota</taxon>
        <taxon>Chlorobiia</taxon>
        <taxon>Chlorobiales</taxon>
        <taxon>Chlorobiaceae</taxon>
        <taxon>Chlorobium/Pelodictyon group</taxon>
        <taxon>Chlorobium</taxon>
    </lineage>
</organism>
<sequence precursor="true">MVLFRLVSWLMMVLLFFCATAFGRTLRTGLDVLDASACRELEGKRVGLITNAGGISAKGESNYRLMLRHGVNLKYLMAPEHGFSARADAGRRLGGTVVDDTLKVYSLYGASKKPDIGQLKSVDVLVFDLQDIGARCYTYISTMKNAMEACSEAGVAFMVLDRPNPIMPLSPSGFMVDKGYESFVGAVDVPFIHAMTVGEIALFLKNTRFRTLDLKIIPMQGYRRGTLVDEYEGFRFVSPSPNINSTVAALVYPATVFLEATKVSEGRGTDAPFLQFGAPFIDSARLLQEVQAYRLPGVGFSSVQFIPKSGKFRNEQCFGLKLRVSDRKLFSPFTTSAVLLLALQKLYPSSLGLKEGSVFFDRLAGTPLYREMILKQVPLDAIISASRNDVQEFERLYPSRFIYPE</sequence>
<dbReference type="Proteomes" id="UP000008701">
    <property type="component" value="Chromosome"/>
</dbReference>
<protein>
    <submittedName>
        <fullName evidence="3">Uncharacterized conserved protein UCP016719</fullName>
    </submittedName>
</protein>
<dbReference type="PIRSF" id="PIRSF016719">
    <property type="entry name" value="UCP016719"/>
    <property type="match status" value="1"/>
</dbReference>
<dbReference type="Gene3D" id="3.40.50.12170">
    <property type="entry name" value="Uncharacterised protein PF07075, DUF1343"/>
    <property type="match status" value="1"/>
</dbReference>
<dbReference type="InterPro" id="IPR048502">
    <property type="entry name" value="NamZ_N"/>
</dbReference>
<dbReference type="AlphaFoldDB" id="A1BFD8"/>
<dbReference type="KEGG" id="cph:Cpha266_1074"/>
<evidence type="ECO:0000313" key="4">
    <source>
        <dbReference type="Proteomes" id="UP000008701"/>
    </source>
</evidence>